<organism evidence="1">
    <name type="scientific">viral metagenome</name>
    <dbReference type="NCBI Taxonomy" id="1070528"/>
    <lineage>
        <taxon>unclassified sequences</taxon>
        <taxon>metagenomes</taxon>
        <taxon>organismal metagenomes</taxon>
    </lineage>
</organism>
<proteinExistence type="predicted"/>
<accession>A0A6C0EEJ2</accession>
<protein>
    <submittedName>
        <fullName evidence="1">Uncharacterized protein</fullName>
    </submittedName>
</protein>
<dbReference type="CDD" id="cd20335">
    <property type="entry name" value="BRcat_RBR"/>
    <property type="match status" value="1"/>
</dbReference>
<dbReference type="AlphaFoldDB" id="A0A6C0EEJ2"/>
<evidence type="ECO:0000313" key="1">
    <source>
        <dbReference type="EMBL" id="QHT26823.1"/>
    </source>
</evidence>
<reference evidence="1" key="1">
    <citation type="journal article" date="2020" name="Nature">
        <title>Giant virus diversity and host interactions through global metagenomics.</title>
        <authorList>
            <person name="Schulz F."/>
            <person name="Roux S."/>
            <person name="Paez-Espino D."/>
            <person name="Jungbluth S."/>
            <person name="Walsh D.A."/>
            <person name="Denef V.J."/>
            <person name="McMahon K.D."/>
            <person name="Konstantinidis K.T."/>
            <person name="Eloe-Fadrosh E.A."/>
            <person name="Kyrpides N.C."/>
            <person name="Woyke T."/>
        </authorList>
    </citation>
    <scope>NUCLEOTIDE SEQUENCE</scope>
    <source>
        <strain evidence="1">GVMAG-M-3300023179-2</strain>
    </source>
</reference>
<dbReference type="EMBL" id="MN739802">
    <property type="protein sequence ID" value="QHT26823.1"/>
    <property type="molecule type" value="Genomic_DNA"/>
</dbReference>
<sequence>MRRFIAPQPFRPVKNQIDVLVENYYRDHPDATIDKWNLFFEDTRQKLGFPQEVLAEWKIIYAAFTNMNKINSLRINNDDLKDKIKKIYNEMYKDTFEKDMRFAQHEQPQYFDFETNSVVFPKLAELGKKHVPVKDCLMIQSFMPKQMTRSPTRRHCWAVAVVMGGAREAWKKSPHEDTYIEIARLFNTAVNIINQELVGPFLKEEKKYRHVTADEIESYKINNAIAAVERKKTPSSNYLVGILANQLLGFDQDIDELADEREWIMKIDEYLKDPNHSLQTMRNDPDYSIKQLYDRMTQYHARRKKNSILLHHNCFLSRKPDDLLIFVNMLTNQISDASSVAALEKIRETRKSLENWPRQICFGDNKFTYKGHGRRIDMKRLDQFGFQCPIHHCKSSKRTFDDDVSYNQFLSNSDMFHAKMNFEQCNGFFNLKSTDNLQKLKDMLADLKKSHPREVDNLFSAIDKRLNPPIAEKRLNPICPICNHQNPNEEGRRNFETLLPPQKRHPTHIVCEACCSNFCTDCGKDHFTIQNAYICRGREDLEGMSFQTCPSCEIVIDKDINTCPFIQCTNCQKSWCYNCRCFRDGEGGEHAGRVKHHCMMKMIFTTGKKSNDPLWEERSNGNYAYNIYADVPAWVDDKIQILEKVMLVSDETMATARV</sequence>
<name>A0A6C0EEJ2_9ZZZZ</name>